<sequence length="155" mass="16108">MGISLRKTVALAALALAASLLPAGGAGAVQQAAVPGRYCLANAWGTPNISSKPCDSADQGQHWVVSGNQISLAGARAYCLANNWGTSQVTTKPCNPNDQGQYWNVSGQQIALTFAPAYCFANAWGTPNVGTKPCDQADPGQKWVVFNDQISLAQG</sequence>
<dbReference type="AlphaFoldDB" id="A0A0F4JBM6"/>
<protein>
    <recommendedName>
        <fullName evidence="2">Ricin B lectin domain-containing protein</fullName>
    </recommendedName>
</protein>
<organism evidence="3 4">
    <name type="scientific">Streptomyces katrae</name>
    <dbReference type="NCBI Taxonomy" id="68223"/>
    <lineage>
        <taxon>Bacteria</taxon>
        <taxon>Bacillati</taxon>
        <taxon>Actinomycetota</taxon>
        <taxon>Actinomycetes</taxon>
        <taxon>Kitasatosporales</taxon>
        <taxon>Streptomycetaceae</taxon>
        <taxon>Streptomyces</taxon>
    </lineage>
</organism>
<dbReference type="RefSeq" id="WP_045949025.1">
    <property type="nucleotide sequence ID" value="NZ_JZWV01000568.1"/>
</dbReference>
<accession>A0A0F4JBM6</accession>
<evidence type="ECO:0000256" key="1">
    <source>
        <dbReference type="SAM" id="SignalP"/>
    </source>
</evidence>
<dbReference type="Pfam" id="PF00652">
    <property type="entry name" value="Ricin_B_lectin"/>
    <property type="match status" value="1"/>
</dbReference>
<keyword evidence="4" id="KW-1185">Reference proteome</keyword>
<keyword evidence="1" id="KW-0732">Signal</keyword>
<feature type="signal peptide" evidence="1">
    <location>
        <begin position="1"/>
        <end position="28"/>
    </location>
</feature>
<dbReference type="InterPro" id="IPR000772">
    <property type="entry name" value="Ricin_B_lectin"/>
</dbReference>
<dbReference type="PATRIC" id="fig|68223.7.peg.8833"/>
<dbReference type="Proteomes" id="UP000033551">
    <property type="component" value="Unassembled WGS sequence"/>
</dbReference>
<dbReference type="EMBL" id="JZWV01000568">
    <property type="protein sequence ID" value="KJY30386.1"/>
    <property type="molecule type" value="Genomic_DNA"/>
</dbReference>
<proteinExistence type="predicted"/>
<dbReference type="PROSITE" id="PS50231">
    <property type="entry name" value="RICIN_B_LECTIN"/>
    <property type="match status" value="1"/>
</dbReference>
<reference evidence="3 4" key="1">
    <citation type="submission" date="2015-02" db="EMBL/GenBank/DDBJ databases">
        <authorList>
            <person name="Ju K.-S."/>
            <person name="Doroghazi J.R."/>
            <person name="Metcalf W."/>
        </authorList>
    </citation>
    <scope>NUCLEOTIDE SEQUENCE [LARGE SCALE GENOMIC DNA]</scope>
    <source>
        <strain evidence="3 4">NRRL ISP-5550</strain>
    </source>
</reference>
<feature type="chain" id="PRO_5002470557" description="Ricin B lectin domain-containing protein" evidence="1">
    <location>
        <begin position="29"/>
        <end position="155"/>
    </location>
</feature>
<dbReference type="SUPFAM" id="SSF50370">
    <property type="entry name" value="Ricin B-like lectins"/>
    <property type="match status" value="1"/>
</dbReference>
<evidence type="ECO:0000259" key="2">
    <source>
        <dbReference type="Pfam" id="PF00652"/>
    </source>
</evidence>
<dbReference type="InterPro" id="IPR035992">
    <property type="entry name" value="Ricin_B-like_lectins"/>
</dbReference>
<name>A0A0F4JBM6_9ACTN</name>
<comment type="caution">
    <text evidence="3">The sequence shown here is derived from an EMBL/GenBank/DDBJ whole genome shotgun (WGS) entry which is preliminary data.</text>
</comment>
<dbReference type="OrthoDB" id="3871837at2"/>
<dbReference type="Gene3D" id="2.80.10.50">
    <property type="match status" value="1"/>
</dbReference>
<evidence type="ECO:0000313" key="3">
    <source>
        <dbReference type="EMBL" id="KJY30386.1"/>
    </source>
</evidence>
<feature type="domain" description="Ricin B lectin" evidence="2">
    <location>
        <begin position="37"/>
        <end position="143"/>
    </location>
</feature>
<evidence type="ECO:0000313" key="4">
    <source>
        <dbReference type="Proteomes" id="UP000033551"/>
    </source>
</evidence>
<gene>
    <name evidence="3" type="ORF">VR44_20600</name>
</gene>